<dbReference type="AlphaFoldDB" id="A0A382G871"/>
<feature type="non-terminal residue" evidence="1">
    <location>
        <position position="1"/>
    </location>
</feature>
<sequence length="55" mass="6228">VRAPESIVCVDCGGICRPLAHPDEEFEPGDDVAYRCIDCWDRWDIIMVDADEDSE</sequence>
<protein>
    <submittedName>
        <fullName evidence="1">Uncharacterized protein</fullName>
    </submittedName>
</protein>
<organism evidence="1">
    <name type="scientific">marine metagenome</name>
    <dbReference type="NCBI Taxonomy" id="408172"/>
    <lineage>
        <taxon>unclassified sequences</taxon>
        <taxon>metagenomes</taxon>
        <taxon>ecological metagenomes</taxon>
    </lineage>
</organism>
<accession>A0A382G871</accession>
<evidence type="ECO:0000313" key="1">
    <source>
        <dbReference type="EMBL" id="SVB71099.1"/>
    </source>
</evidence>
<gene>
    <name evidence="1" type="ORF">METZ01_LOCUS223953</name>
</gene>
<name>A0A382G871_9ZZZZ</name>
<dbReference type="EMBL" id="UINC01053953">
    <property type="protein sequence ID" value="SVB71099.1"/>
    <property type="molecule type" value="Genomic_DNA"/>
</dbReference>
<proteinExistence type="predicted"/>
<reference evidence="1" key="1">
    <citation type="submission" date="2018-05" db="EMBL/GenBank/DDBJ databases">
        <authorList>
            <person name="Lanie J.A."/>
            <person name="Ng W.-L."/>
            <person name="Kazmierczak K.M."/>
            <person name="Andrzejewski T.M."/>
            <person name="Davidsen T.M."/>
            <person name="Wayne K.J."/>
            <person name="Tettelin H."/>
            <person name="Glass J.I."/>
            <person name="Rusch D."/>
            <person name="Podicherti R."/>
            <person name="Tsui H.-C.T."/>
            <person name="Winkler M.E."/>
        </authorList>
    </citation>
    <scope>NUCLEOTIDE SEQUENCE</scope>
</reference>